<feature type="domain" description="Histidine kinase/HSP90-like ATPase" evidence="2">
    <location>
        <begin position="56"/>
        <end position="142"/>
    </location>
</feature>
<keyword evidence="3" id="KW-0067">ATP-binding</keyword>
<accession>A0ABV2DLN1</accession>
<keyword evidence="3" id="KW-0547">Nucleotide-binding</keyword>
<reference evidence="3 4" key="1">
    <citation type="submission" date="2024-06" db="EMBL/GenBank/DDBJ databases">
        <authorList>
            <person name="Kim D.-U."/>
        </authorList>
    </citation>
    <scope>NUCLEOTIDE SEQUENCE [LARGE SCALE GENOMIC DNA]</scope>
    <source>
        <strain evidence="3 4">KACC15460</strain>
    </source>
</reference>
<gene>
    <name evidence="3" type="ORF">ABVQ20_28260</name>
</gene>
<evidence type="ECO:0000313" key="4">
    <source>
        <dbReference type="Proteomes" id="UP001548832"/>
    </source>
</evidence>
<evidence type="ECO:0000259" key="2">
    <source>
        <dbReference type="Pfam" id="PF02518"/>
    </source>
</evidence>
<dbReference type="Proteomes" id="UP001548832">
    <property type="component" value="Unassembled WGS sequence"/>
</dbReference>
<dbReference type="EMBL" id="JBEWSZ010000002">
    <property type="protein sequence ID" value="MET2830887.1"/>
    <property type="molecule type" value="Genomic_DNA"/>
</dbReference>
<dbReference type="SUPFAM" id="SSF55874">
    <property type="entry name" value="ATPase domain of HSP90 chaperone/DNA topoisomerase II/histidine kinase"/>
    <property type="match status" value="1"/>
</dbReference>
<keyword evidence="4" id="KW-1185">Reference proteome</keyword>
<sequence>MNLLDIQLPLGESAASYIQSIFDREMGVTLSNAIAGSSRDDAMRELTRTTAGLYAKRVLRELIQNAFDGASKVGDARIVVRLDMNHGDHGTLYVANTGEGFTESNVDAIANPALSNKRPGNFIGHKGLGFRSVELLSDEVQIFSVAGEGRNGGTFDGFCFQFATAVDERNWLDGHGASEHAGKVVGRAHRLQLPVPIIDIPPHVRDFAAAGFATLVRLPLRDESAATRAAEELTLLLEEDTSLTLFLDRLSSLTLERIPVEGKTVSKVLTRTARNQRSVSRGRGLTMQTVSVDRRRYLMASMPVDDDAFRESVAKAVAQRHPVEKWLEWKGAPAVSIAIPLSADAKAGNYFAFLPMDTVSPFNGYLDAPFYPDPDRRDLDLGNPLNGFLLDSVAELCLAVAEELADANEADVEMAAAAVDALCWYGDPDRLIEAAGRLGSEIGALRFPSMRRKEDASRWARLDVIFDWDDVDKRYLTAGRLVRVCNIPMLRRNLGSSRLKALHDFVDATEFGLFPAASNWTEWAPALAEDLRSKAKKVLLDWDDFYADLADLSGVLPHLRGTTIFVNEAGKLVAANSPETLAQREFYIRPALSSVAGRRIRKVAGTASFPPNSVAKNMEFADPALLWPVIVTKAFFDAGLATEFSLPKVIEGIGRFSGQRPTKQVLLAVLRWTFSAWSANRTPEVEAALRKGKFKVPPAEGNYQFATQLRFGRGWRDTQGDLLADFVDNAHSVSRAVANMQGLLLPSWDKWPLKEHGTAADWTVFLRAIGVRDGIVTNWYKAIEYHVDVWRGWVAGSNSQLPIESSLGGIWREAVRNAPDRQGFSYQSGHYSTDATLTAFPGQADHTKFSDVAKLAYARLIANCISSIPTDSLSTVLRRTSGNYDTARWPSPLLGFLREAEWVPVLIHDAIVWRRPRDCWYSPRTDPLPRFVPKIDRSIRDLLDASAQTRDFFSKRLGMRVWLETSTAIARLEHLGEMLQAGTVPESEQDSFRKAHRDAWIDWSKGEPKLVLPTSLVLAVQSGGQFVPFVTGGGPEETGVFIGDGEDQAVEGLLVSLGHPLLPAPTGSAQAMQEALSKTLASSRFELVSTTKPTILIDGAEFDPSTASRLVGDGREWLAELGVLVLEFNQGFTNRNTARTRQSLFEAFGRLHVKFANEVAVRIEGKTGDLPHELDGVLAVPHGDRPTLIVQSQSTSLDWPTLARLSRGIAPAVDRAWLHTDMRMVFQAIAAMHPQIGGGLEQPNDEVIARAIGQPIHRVREVLRSLRSTSRRLFDFLVPAAVVRWGSEVAYLLLDGESKFLEDQDIVTALSATGVDPAEARQVLLLCREADSIDDLRRAMNVDLPTFNIALVELGLPWKPLNFEGRIRDGFASRIAERRNALEQRVRDAFLKDFDDQKDLSRYAEERRLSWLDIDMGWITARDTLENQLIDDYCNDQFDKRYGQQIDRDDLVSIETTRQYNRTKLVESGEMLRKLVSAWHAKNPQRGTMPDAWRGNVEQIARDAMATGAMDFRRTDREQLPVLLGVAGIWPQSMPRSVDLAALDLKEDDLQVQARREQENREAAAKLRRTVTIGTTSIDGGLEGAFQAAATALEASLSGDAFLSRSGPANLRRFPAQDGSGRSRSGSRSGGKDPEYMSDERRGLIGFAGEYAAYRYLKKNVRNFSDEHWISSMGRRYLALAVRQDEDGYDFEVPRTRGNLYYEVKAHEGDPGHVDLERSQVAAAVSYADEKKGRWHILYVAYATNPDRVTVYELPNPFSKNGLDLFRPSTRQGVRLLIEHEDEFLK</sequence>
<dbReference type="InterPro" id="IPR052957">
    <property type="entry name" value="Auxin_embryo_med"/>
</dbReference>
<dbReference type="NCBIfam" id="NF047352">
    <property type="entry name" value="P_loop_sacsin"/>
    <property type="match status" value="1"/>
</dbReference>
<protein>
    <submittedName>
        <fullName evidence="3">ATP-binding protein</fullName>
    </submittedName>
</protein>
<dbReference type="Pfam" id="PF02518">
    <property type="entry name" value="HATPase_c"/>
    <property type="match status" value="1"/>
</dbReference>
<dbReference type="GO" id="GO:0005524">
    <property type="term" value="F:ATP binding"/>
    <property type="evidence" value="ECO:0007669"/>
    <property type="project" value="UniProtKB-KW"/>
</dbReference>
<dbReference type="RefSeq" id="WP_354462954.1">
    <property type="nucleotide sequence ID" value="NZ_JBEWSZ010000002.1"/>
</dbReference>
<organism evidence="3 4">
    <name type="scientific">Mesorhizobium shangrilense</name>
    <dbReference type="NCBI Taxonomy" id="460060"/>
    <lineage>
        <taxon>Bacteria</taxon>
        <taxon>Pseudomonadati</taxon>
        <taxon>Pseudomonadota</taxon>
        <taxon>Alphaproteobacteria</taxon>
        <taxon>Hyphomicrobiales</taxon>
        <taxon>Phyllobacteriaceae</taxon>
        <taxon>Mesorhizobium</taxon>
    </lineage>
</organism>
<dbReference type="Gene3D" id="3.30.565.10">
    <property type="entry name" value="Histidine kinase-like ATPase, C-terminal domain"/>
    <property type="match status" value="1"/>
</dbReference>
<dbReference type="PANTHER" id="PTHR32387">
    <property type="entry name" value="WU:FJ29H11"/>
    <property type="match status" value="1"/>
</dbReference>
<proteinExistence type="predicted"/>
<comment type="caution">
    <text evidence="3">The sequence shown here is derived from an EMBL/GenBank/DDBJ whole genome shotgun (WGS) entry which is preliminary data.</text>
</comment>
<name>A0ABV2DLN1_9HYPH</name>
<evidence type="ECO:0000313" key="3">
    <source>
        <dbReference type="EMBL" id="MET2830887.1"/>
    </source>
</evidence>
<dbReference type="InterPro" id="IPR036890">
    <property type="entry name" value="HATPase_C_sf"/>
</dbReference>
<feature type="region of interest" description="Disordered" evidence="1">
    <location>
        <begin position="1608"/>
        <end position="1638"/>
    </location>
</feature>
<dbReference type="InterPro" id="IPR003594">
    <property type="entry name" value="HATPase_dom"/>
</dbReference>
<evidence type="ECO:0000256" key="1">
    <source>
        <dbReference type="SAM" id="MobiDB-lite"/>
    </source>
</evidence>
<dbReference type="PANTHER" id="PTHR32387:SF0">
    <property type="entry name" value="PROTEIN NO VEIN"/>
    <property type="match status" value="1"/>
</dbReference>